<dbReference type="EC" id="2.7.11.1" evidence="13"/>
<keyword evidence="8" id="KW-1015">Disulfide bond</keyword>
<evidence type="ECO:0000256" key="5">
    <source>
        <dbReference type="ARBA" id="ARBA00022741"/>
    </source>
</evidence>
<dbReference type="InterPro" id="IPR024171">
    <property type="entry name" value="SRK-like_kinase"/>
</dbReference>
<protein>
    <recommendedName>
        <fullName evidence="13">Receptor-like serine/threonine-protein kinase</fullName>
        <ecNumber evidence="13">2.7.11.1</ecNumber>
    </recommendedName>
</protein>
<keyword evidence="4 15" id="KW-0732">Signal</keyword>
<keyword evidence="9" id="KW-0675">Receptor</keyword>
<feature type="chain" id="PRO_5028309797" description="Receptor-like serine/threonine-protein kinase" evidence="15">
    <location>
        <begin position="26"/>
        <end position="813"/>
    </location>
</feature>
<dbReference type="FunFam" id="3.50.4.10:FF:000002">
    <property type="entry name" value="G-type lectin S-receptor-like serine/threonine-protein kinase"/>
    <property type="match status" value="1"/>
</dbReference>
<keyword evidence="10" id="KW-0325">Glycoprotein</keyword>
<evidence type="ECO:0000256" key="15">
    <source>
        <dbReference type="SAM" id="SignalP"/>
    </source>
</evidence>
<evidence type="ECO:0000256" key="11">
    <source>
        <dbReference type="ARBA" id="ARBA00047899"/>
    </source>
</evidence>
<keyword evidence="5 13" id="KW-0547">Nucleotide-binding</keyword>
<dbReference type="PANTHER" id="PTHR32444">
    <property type="entry name" value="BULB-TYPE LECTIN DOMAIN-CONTAINING PROTEIN"/>
    <property type="match status" value="1"/>
</dbReference>
<dbReference type="Proteomes" id="UP000515121">
    <property type="component" value="Unplaced"/>
</dbReference>
<dbReference type="PANTHER" id="PTHR32444:SF234">
    <property type="entry name" value="RECEPTOR-LIKE SERINE_THREONINE-PROTEIN KINASE"/>
    <property type="match status" value="1"/>
</dbReference>
<keyword evidence="19" id="KW-1185">Reference proteome</keyword>
<gene>
    <name evidence="20" type="primary">LOC111305707</name>
</gene>
<evidence type="ECO:0000256" key="4">
    <source>
        <dbReference type="ARBA" id="ARBA00022729"/>
    </source>
</evidence>
<dbReference type="InterPro" id="IPR003609">
    <property type="entry name" value="Pan_app"/>
</dbReference>
<dbReference type="GeneID" id="111305707"/>
<dbReference type="InterPro" id="IPR001480">
    <property type="entry name" value="Bulb-type_lectin_dom"/>
</dbReference>
<dbReference type="InterPro" id="IPR008271">
    <property type="entry name" value="Ser/Thr_kinase_AS"/>
</dbReference>
<comment type="catalytic activity">
    <reaction evidence="12 13">
        <text>L-seryl-[protein] + ATP = O-phospho-L-seryl-[protein] + ADP + H(+)</text>
        <dbReference type="Rhea" id="RHEA:17989"/>
        <dbReference type="Rhea" id="RHEA-COMP:9863"/>
        <dbReference type="Rhea" id="RHEA-COMP:11604"/>
        <dbReference type="ChEBI" id="CHEBI:15378"/>
        <dbReference type="ChEBI" id="CHEBI:29999"/>
        <dbReference type="ChEBI" id="CHEBI:30616"/>
        <dbReference type="ChEBI" id="CHEBI:83421"/>
        <dbReference type="ChEBI" id="CHEBI:456216"/>
        <dbReference type="EC" id="2.7.11.1"/>
    </reaction>
</comment>
<dbReference type="InterPro" id="IPR000858">
    <property type="entry name" value="S_locus_glycoprot_dom"/>
</dbReference>
<accession>A0A6P6A314</accession>
<dbReference type="FunFam" id="3.30.200.20:FF:000195">
    <property type="entry name" value="G-type lectin S-receptor-like serine/threonine-protein kinase"/>
    <property type="match status" value="1"/>
</dbReference>
<keyword evidence="1 13" id="KW-0723">Serine/threonine-protein kinase</keyword>
<dbReference type="InterPro" id="IPR017441">
    <property type="entry name" value="Protein_kinase_ATP_BS"/>
</dbReference>
<evidence type="ECO:0000256" key="14">
    <source>
        <dbReference type="PROSITE-ProRule" id="PRU10141"/>
    </source>
</evidence>
<dbReference type="PROSITE" id="PS50927">
    <property type="entry name" value="BULB_LECTIN"/>
    <property type="match status" value="1"/>
</dbReference>
<evidence type="ECO:0000259" key="17">
    <source>
        <dbReference type="PROSITE" id="PS50927"/>
    </source>
</evidence>
<evidence type="ECO:0000259" key="16">
    <source>
        <dbReference type="PROSITE" id="PS50011"/>
    </source>
</evidence>
<dbReference type="CDD" id="cd14066">
    <property type="entry name" value="STKc_IRAK"/>
    <property type="match status" value="1"/>
</dbReference>
<feature type="signal peptide" evidence="15">
    <location>
        <begin position="1"/>
        <end position="25"/>
    </location>
</feature>
<dbReference type="SUPFAM" id="SSF51110">
    <property type="entry name" value="alpha-D-mannose-specific plant lectins"/>
    <property type="match status" value="1"/>
</dbReference>
<feature type="domain" description="Apple" evidence="18">
    <location>
        <begin position="344"/>
        <end position="426"/>
    </location>
</feature>
<sequence length="813" mass="91365">MDILSSFFLLIHITSLVLLSGFSDGTDLLSSTQSVSDGRSLVSKSGIFELGFFSPGSSNNRYLGIWYKNIPVPTVVWVANRGEPINDSSGLLMINSTGDLVLLSQSNGVVWSSNLKKEARNPIVQLLDSGNLVIRDERDGNSETFLWQSFDYPTDTILPGMKIGWDLKTGHERQLSAWKSSDDPTPGDFTMGVALYNFPDTFAWKGSKKHFRSGLWNGLRYSGARESRSSPFQYSFPSMFELNFVWNETEVYNIFYVKNKSVMARSILNQTTYQSEFYIWNEETSTWMLNWYMPRDICDTYGYCGAYGKCDNTESPPCECLRGFKPKSPLYWAQGCERNKPIDCQNGDGFIKFDGLKLPDTTRSWVNKSMNLKECRDKCLQNCSCMAFANTDIRGGGSGCAIWLGDLIDITQLKSSGQDLYIRMSSSETGTKYESIKVKITVPIAIFIVAGLSLLSYYICRSHAKVKGTNNEGQEEEGMELQTFDIAVIAKATNDFSNDNKLGEGGFGSVYRGNLLDGQEIAVKRLSRSSRQGLNEFKTEVKLIAKLQHRNLVKLLGCCICGEEKMLVYEYMPNKSLDFFIFDKTRSKLLDWPIRFHIICGVVRGLLYLHQDSRLRIVHRDLKSSNVLLDSVMNPKISDFGLARTFGGDQTEGNTSRVVGTYGYMAPEYAFDGQFSLKSDVFSFGILVLEIITGKRNRGFYQPNHGYNLTGHAWTLWKEGRPLDLIDSFLQESCAPSEVLRCIHIALLCVQQNPDDRPYVCSVALMLGGENPFSQPKEPGFFMEKKTLETNSSAIKLESPATNDISISVLEGR</sequence>
<evidence type="ECO:0000313" key="19">
    <source>
        <dbReference type="Proteomes" id="UP000515121"/>
    </source>
</evidence>
<proteinExistence type="inferred from homology"/>
<reference evidence="20" key="1">
    <citation type="submission" date="2025-08" db="UniProtKB">
        <authorList>
            <consortium name="RefSeq"/>
        </authorList>
    </citation>
    <scope>IDENTIFICATION</scope>
    <source>
        <tissue evidence="20">Fruit stalk</tissue>
    </source>
</reference>
<dbReference type="Pfam" id="PF00954">
    <property type="entry name" value="S_locus_glycop"/>
    <property type="match status" value="1"/>
</dbReference>
<name>A0A6P6A314_DURZI</name>
<evidence type="ECO:0000256" key="8">
    <source>
        <dbReference type="ARBA" id="ARBA00023157"/>
    </source>
</evidence>
<evidence type="ECO:0000256" key="7">
    <source>
        <dbReference type="ARBA" id="ARBA00022840"/>
    </source>
</evidence>
<feature type="binding site" evidence="14">
    <location>
        <position position="524"/>
    </location>
    <ligand>
        <name>ATP</name>
        <dbReference type="ChEBI" id="CHEBI:30616"/>
    </ligand>
</feature>
<dbReference type="SMART" id="SM00108">
    <property type="entry name" value="B_lectin"/>
    <property type="match status" value="1"/>
</dbReference>
<keyword evidence="6 13" id="KW-0418">Kinase</keyword>
<dbReference type="RefSeq" id="XP_022759177.1">
    <property type="nucleotide sequence ID" value="XM_022903442.1"/>
</dbReference>
<dbReference type="CDD" id="cd01098">
    <property type="entry name" value="PAN_AP_plant"/>
    <property type="match status" value="1"/>
</dbReference>
<evidence type="ECO:0000256" key="1">
    <source>
        <dbReference type="ARBA" id="ARBA00022527"/>
    </source>
</evidence>
<dbReference type="Gene3D" id="2.90.10.10">
    <property type="entry name" value="Bulb-type lectin domain"/>
    <property type="match status" value="1"/>
</dbReference>
<keyword evidence="2" id="KW-0597">Phosphoprotein</keyword>
<evidence type="ECO:0000256" key="2">
    <source>
        <dbReference type="ARBA" id="ARBA00022553"/>
    </source>
</evidence>
<dbReference type="FunFam" id="1.10.510.10:FF:000060">
    <property type="entry name" value="G-type lectin S-receptor-like serine/threonine-protein kinase"/>
    <property type="match status" value="1"/>
</dbReference>
<feature type="domain" description="Protein kinase" evidence="16">
    <location>
        <begin position="496"/>
        <end position="774"/>
    </location>
</feature>
<dbReference type="InterPro" id="IPR001245">
    <property type="entry name" value="Ser-Thr/Tyr_kinase_cat_dom"/>
</dbReference>
<dbReference type="FunFam" id="2.90.10.10:FF:000001">
    <property type="entry name" value="G-type lectin S-receptor-like serine/threonine-protein kinase"/>
    <property type="match status" value="1"/>
</dbReference>
<dbReference type="SMART" id="SM00473">
    <property type="entry name" value="PAN_AP"/>
    <property type="match status" value="1"/>
</dbReference>
<dbReference type="GO" id="GO:0048544">
    <property type="term" value="P:recognition of pollen"/>
    <property type="evidence" value="ECO:0007669"/>
    <property type="project" value="InterPro"/>
</dbReference>
<dbReference type="Pfam" id="PF08276">
    <property type="entry name" value="PAN_2"/>
    <property type="match status" value="1"/>
</dbReference>
<evidence type="ECO:0000256" key="6">
    <source>
        <dbReference type="ARBA" id="ARBA00022777"/>
    </source>
</evidence>
<dbReference type="PIRSF" id="PIRSF000641">
    <property type="entry name" value="SRK"/>
    <property type="match status" value="1"/>
</dbReference>
<dbReference type="AlphaFoldDB" id="A0A6P6A314"/>
<dbReference type="PROSITE" id="PS00108">
    <property type="entry name" value="PROTEIN_KINASE_ST"/>
    <property type="match status" value="1"/>
</dbReference>
<evidence type="ECO:0000256" key="10">
    <source>
        <dbReference type="ARBA" id="ARBA00023180"/>
    </source>
</evidence>
<evidence type="ECO:0000256" key="12">
    <source>
        <dbReference type="ARBA" id="ARBA00048679"/>
    </source>
</evidence>
<dbReference type="Gene3D" id="1.10.510.10">
    <property type="entry name" value="Transferase(Phosphotransferase) domain 1"/>
    <property type="match status" value="1"/>
</dbReference>
<comment type="catalytic activity">
    <reaction evidence="11 13">
        <text>L-threonyl-[protein] + ATP = O-phospho-L-threonyl-[protein] + ADP + H(+)</text>
        <dbReference type="Rhea" id="RHEA:46608"/>
        <dbReference type="Rhea" id="RHEA-COMP:11060"/>
        <dbReference type="Rhea" id="RHEA-COMP:11605"/>
        <dbReference type="ChEBI" id="CHEBI:15378"/>
        <dbReference type="ChEBI" id="CHEBI:30013"/>
        <dbReference type="ChEBI" id="CHEBI:30616"/>
        <dbReference type="ChEBI" id="CHEBI:61977"/>
        <dbReference type="ChEBI" id="CHEBI:456216"/>
        <dbReference type="EC" id="2.7.11.1"/>
    </reaction>
</comment>
<evidence type="ECO:0000256" key="9">
    <source>
        <dbReference type="ARBA" id="ARBA00023170"/>
    </source>
</evidence>
<keyword evidence="7 13" id="KW-0067">ATP-binding</keyword>
<dbReference type="PROSITE" id="PS50011">
    <property type="entry name" value="PROTEIN_KINASE_DOM"/>
    <property type="match status" value="1"/>
</dbReference>
<dbReference type="SUPFAM" id="SSF56112">
    <property type="entry name" value="Protein kinase-like (PK-like)"/>
    <property type="match status" value="1"/>
</dbReference>
<comment type="similarity">
    <text evidence="13">Belongs to the protein kinase superfamily. Ser/Thr protein kinase family.</text>
</comment>
<dbReference type="InterPro" id="IPR000719">
    <property type="entry name" value="Prot_kinase_dom"/>
</dbReference>
<dbReference type="OrthoDB" id="944817at2759"/>
<organism evidence="19 20">
    <name type="scientific">Durio zibethinus</name>
    <name type="common">Durian</name>
    <dbReference type="NCBI Taxonomy" id="66656"/>
    <lineage>
        <taxon>Eukaryota</taxon>
        <taxon>Viridiplantae</taxon>
        <taxon>Streptophyta</taxon>
        <taxon>Embryophyta</taxon>
        <taxon>Tracheophyta</taxon>
        <taxon>Spermatophyta</taxon>
        <taxon>Magnoliopsida</taxon>
        <taxon>eudicotyledons</taxon>
        <taxon>Gunneridae</taxon>
        <taxon>Pentapetalae</taxon>
        <taxon>rosids</taxon>
        <taxon>malvids</taxon>
        <taxon>Malvales</taxon>
        <taxon>Malvaceae</taxon>
        <taxon>Helicteroideae</taxon>
        <taxon>Durio</taxon>
    </lineage>
</organism>
<dbReference type="CDD" id="cd00028">
    <property type="entry name" value="B_lectin"/>
    <property type="match status" value="1"/>
</dbReference>
<keyword evidence="3 13" id="KW-0808">Transferase</keyword>
<evidence type="ECO:0000256" key="3">
    <source>
        <dbReference type="ARBA" id="ARBA00022679"/>
    </source>
</evidence>
<dbReference type="Gene3D" id="3.50.4.10">
    <property type="entry name" value="Hepatocyte Growth Factor"/>
    <property type="match status" value="1"/>
</dbReference>
<feature type="domain" description="Bulb-type lectin" evidence="17">
    <location>
        <begin position="26"/>
        <end position="147"/>
    </location>
</feature>
<evidence type="ECO:0000259" key="18">
    <source>
        <dbReference type="PROSITE" id="PS50948"/>
    </source>
</evidence>
<dbReference type="PROSITE" id="PS00107">
    <property type="entry name" value="PROTEIN_KINASE_ATP"/>
    <property type="match status" value="1"/>
</dbReference>
<dbReference type="InterPro" id="IPR036426">
    <property type="entry name" value="Bulb-type_lectin_dom_sf"/>
</dbReference>
<dbReference type="GO" id="GO:0005524">
    <property type="term" value="F:ATP binding"/>
    <property type="evidence" value="ECO:0007669"/>
    <property type="project" value="UniProtKB-UniRule"/>
</dbReference>
<dbReference type="PROSITE" id="PS50948">
    <property type="entry name" value="PAN"/>
    <property type="match status" value="1"/>
</dbReference>
<dbReference type="Gene3D" id="3.30.200.20">
    <property type="entry name" value="Phosphorylase Kinase, domain 1"/>
    <property type="match status" value="1"/>
</dbReference>
<dbReference type="Pfam" id="PF01453">
    <property type="entry name" value="B_lectin"/>
    <property type="match status" value="1"/>
</dbReference>
<dbReference type="KEGG" id="dzi:111305707"/>
<dbReference type="Pfam" id="PF07714">
    <property type="entry name" value="PK_Tyr_Ser-Thr"/>
    <property type="match status" value="1"/>
</dbReference>
<dbReference type="GO" id="GO:0004674">
    <property type="term" value="F:protein serine/threonine kinase activity"/>
    <property type="evidence" value="ECO:0007669"/>
    <property type="project" value="UniProtKB-KW"/>
</dbReference>
<dbReference type="SMART" id="SM00220">
    <property type="entry name" value="S_TKc"/>
    <property type="match status" value="1"/>
</dbReference>
<evidence type="ECO:0000313" key="20">
    <source>
        <dbReference type="RefSeq" id="XP_022759177.1"/>
    </source>
</evidence>
<evidence type="ECO:0000256" key="13">
    <source>
        <dbReference type="PIRNR" id="PIRNR000641"/>
    </source>
</evidence>
<dbReference type="InterPro" id="IPR011009">
    <property type="entry name" value="Kinase-like_dom_sf"/>
</dbReference>